<protein>
    <submittedName>
        <fullName evidence="3">Class I SAM-dependent methyltransferase</fullName>
    </submittedName>
</protein>
<gene>
    <name evidence="3" type="ORF">GQF02_14020</name>
</gene>
<dbReference type="RefSeq" id="WP_160797994.1">
    <property type="nucleotide sequence ID" value="NZ_WSSB01000015.1"/>
</dbReference>
<dbReference type="GO" id="GO:0035243">
    <property type="term" value="F:protein-arginine omega-N symmetric methyltransferase activity"/>
    <property type="evidence" value="ECO:0007669"/>
    <property type="project" value="TreeGrafter"/>
</dbReference>
<dbReference type="GO" id="GO:0032259">
    <property type="term" value="P:methylation"/>
    <property type="evidence" value="ECO:0007669"/>
    <property type="project" value="UniProtKB-KW"/>
</dbReference>
<dbReference type="PANTHER" id="PTHR12049:SF7">
    <property type="entry name" value="PROTEIN ARGININE METHYLTRANSFERASE NDUFAF7, MITOCHONDRIAL"/>
    <property type="match status" value="1"/>
</dbReference>
<evidence type="ECO:0000256" key="2">
    <source>
        <dbReference type="ARBA" id="ARBA00022679"/>
    </source>
</evidence>
<evidence type="ECO:0000313" key="3">
    <source>
        <dbReference type="EMBL" id="MXR38090.1"/>
    </source>
</evidence>
<keyword evidence="1 3" id="KW-0489">Methyltransferase</keyword>
<comment type="caution">
    <text evidence="3">The sequence shown here is derived from an EMBL/GenBank/DDBJ whole genome shotgun (WGS) entry which is preliminary data.</text>
</comment>
<organism evidence="3 4">
    <name type="scientific">Craterilacuibacter sinensis</name>
    <dbReference type="NCBI Taxonomy" id="2686017"/>
    <lineage>
        <taxon>Bacteria</taxon>
        <taxon>Pseudomonadati</taxon>
        <taxon>Pseudomonadota</taxon>
        <taxon>Betaproteobacteria</taxon>
        <taxon>Neisseriales</taxon>
        <taxon>Neisseriaceae</taxon>
        <taxon>Craterilacuibacter</taxon>
    </lineage>
</organism>
<dbReference type="InterPro" id="IPR029063">
    <property type="entry name" value="SAM-dependent_MTases_sf"/>
</dbReference>
<evidence type="ECO:0000313" key="4">
    <source>
        <dbReference type="Proteomes" id="UP000467214"/>
    </source>
</evidence>
<dbReference type="EMBL" id="WSSB01000015">
    <property type="protein sequence ID" value="MXR38090.1"/>
    <property type="molecule type" value="Genomic_DNA"/>
</dbReference>
<dbReference type="Pfam" id="PF02636">
    <property type="entry name" value="Methyltransf_28"/>
    <property type="match status" value="1"/>
</dbReference>
<dbReference type="Proteomes" id="UP000467214">
    <property type="component" value="Unassembled WGS sequence"/>
</dbReference>
<dbReference type="InterPro" id="IPR003788">
    <property type="entry name" value="NDUFAF7"/>
</dbReference>
<name>A0A845BRR2_9NEIS</name>
<dbReference type="InterPro" id="IPR038375">
    <property type="entry name" value="NDUFAF7_sf"/>
</dbReference>
<proteinExistence type="predicted"/>
<keyword evidence="4" id="KW-1185">Reference proteome</keyword>
<dbReference type="AlphaFoldDB" id="A0A845BRR2"/>
<sequence>MTSLPQASAEALATSQALSQHIAAEIAAADGWIPFSRYMELALYAPGLGYYAAGSAKLGAAGDFTTAPEMSTLFGATLARQIAELLPQTAGVIYEFGAGTGKLAADILQKLEQLDALPARYVIIDLSADLIERQQTLLRERLPHLLDKVTWLSTLPDTLDGIVIGNEVLDAMPCEMLLHDGRHISQRGVSLEDGRFVLTERALQDTTLTELAQSLIPAIAGYGSEISLTNRAFIRTLAERLTRGALLFIDYGFPAHEYYHPQRHMGTLIGHYRHHTLTDPFYLPGLMDLTCHVDFTAIAETGLAAGLDLIGYTSQAQFLLNAGITDELALLDPEDVRHYVPQSAAVQKLCSPAEMGELFKVIGFGRGISIDWIGLIQGDRCHTL</sequence>
<dbReference type="Gene3D" id="3.40.50.12710">
    <property type="match status" value="1"/>
</dbReference>
<evidence type="ECO:0000256" key="1">
    <source>
        <dbReference type="ARBA" id="ARBA00022603"/>
    </source>
</evidence>
<keyword evidence="2 3" id="KW-0808">Transferase</keyword>
<accession>A0A845BRR2</accession>
<reference evidence="3 4" key="1">
    <citation type="submission" date="2019-12" db="EMBL/GenBank/DDBJ databases">
        <title>Neisseriaceae gen. nov. sp. Genome sequencing and assembly.</title>
        <authorList>
            <person name="Liu Z."/>
            <person name="Li A."/>
        </authorList>
    </citation>
    <scope>NUCLEOTIDE SEQUENCE [LARGE SCALE GENOMIC DNA]</scope>
    <source>
        <strain evidence="3 4">B2N2-7</strain>
    </source>
</reference>
<dbReference type="PANTHER" id="PTHR12049">
    <property type="entry name" value="PROTEIN ARGININE METHYLTRANSFERASE NDUFAF7, MITOCHONDRIAL"/>
    <property type="match status" value="1"/>
</dbReference>
<dbReference type="SUPFAM" id="SSF53335">
    <property type="entry name" value="S-adenosyl-L-methionine-dependent methyltransferases"/>
    <property type="match status" value="1"/>
</dbReference>